<evidence type="ECO:0000313" key="1">
    <source>
        <dbReference type="EMBL" id="MBP2295152.1"/>
    </source>
</evidence>
<dbReference type="PANTHER" id="PTHR40688">
    <property type="match status" value="1"/>
</dbReference>
<dbReference type="PANTHER" id="PTHR40688:SF2">
    <property type="entry name" value="RIBBON-HELIX-HELIX PROTEIN COPG DOMAIN-CONTAINING PROTEIN"/>
    <property type="match status" value="1"/>
</dbReference>
<dbReference type="EMBL" id="JAGINP010000020">
    <property type="protein sequence ID" value="MBP2295152.1"/>
    <property type="molecule type" value="Genomic_DNA"/>
</dbReference>
<reference evidence="1 2" key="1">
    <citation type="submission" date="2021-03" db="EMBL/GenBank/DDBJ databases">
        <title>Genomic Encyclopedia of Type Strains, Phase III (KMG-III): the genomes of soil and plant-associated and newly described type strains.</title>
        <authorList>
            <person name="Whitman W."/>
        </authorList>
    </citation>
    <scope>NUCLEOTIDE SEQUENCE [LARGE SCALE GENOMIC DNA]</scope>
    <source>
        <strain evidence="1 2">IMMIB AFH-6</strain>
    </source>
</reference>
<comment type="caution">
    <text evidence="1">The sequence shown here is derived from an EMBL/GenBank/DDBJ whole genome shotgun (WGS) entry which is preliminary data.</text>
</comment>
<dbReference type="RefSeq" id="WP_209769560.1">
    <property type="nucleotide sequence ID" value="NZ_JAGINP010000020.1"/>
</dbReference>
<dbReference type="Proteomes" id="UP000781958">
    <property type="component" value="Unassembled WGS sequence"/>
</dbReference>
<name>A0ABS4SRT4_9PROT</name>
<protein>
    <submittedName>
        <fullName evidence="1">Transcriptional regulator</fullName>
    </submittedName>
</protein>
<proteinExistence type="predicted"/>
<evidence type="ECO:0000313" key="2">
    <source>
        <dbReference type="Proteomes" id="UP000781958"/>
    </source>
</evidence>
<accession>A0ABS4SRT4</accession>
<dbReference type="InterPro" id="IPR052991">
    <property type="entry name" value="Non-func_TypeII_TA_Antitoxin"/>
</dbReference>
<gene>
    <name evidence="1" type="ORF">J2851_004955</name>
</gene>
<keyword evidence="2" id="KW-1185">Reference proteome</keyword>
<organism evidence="1 2">
    <name type="scientific">Azospirillum rugosum</name>
    <dbReference type="NCBI Taxonomy" id="416170"/>
    <lineage>
        <taxon>Bacteria</taxon>
        <taxon>Pseudomonadati</taxon>
        <taxon>Pseudomonadota</taxon>
        <taxon>Alphaproteobacteria</taxon>
        <taxon>Rhodospirillales</taxon>
        <taxon>Azospirillaceae</taxon>
        <taxon>Azospirillum</taxon>
    </lineage>
</organism>
<sequence>MTIRVDGKTAEALNRLAEATAHDPAWHLTRAVEAYLADQFEAYEDIRHAVAEADAGDFATDEEVENAFASFGRPLGTQ</sequence>